<feature type="compositionally biased region" description="Basic residues" evidence="6">
    <location>
        <begin position="391"/>
        <end position="401"/>
    </location>
</feature>
<keyword evidence="4 7" id="KW-1133">Transmembrane helix</keyword>
<reference evidence="9" key="1">
    <citation type="submission" date="2012-10" db="EMBL/GenBank/DDBJ databases">
        <authorList>
            <person name="Lefevre C."/>
        </authorList>
    </citation>
    <scope>NUCLEOTIDE SEQUENCE</scope>
    <source>
        <strain evidence="9">BW-1</strain>
    </source>
</reference>
<dbReference type="GO" id="GO:0055085">
    <property type="term" value="P:transmembrane transport"/>
    <property type="evidence" value="ECO:0007669"/>
    <property type="project" value="InterPro"/>
</dbReference>
<evidence type="ECO:0000256" key="3">
    <source>
        <dbReference type="ARBA" id="ARBA00022692"/>
    </source>
</evidence>
<accession>L0R3W4</accession>
<dbReference type="EMBL" id="HF547348">
    <property type="protein sequence ID" value="CCO06688.1"/>
    <property type="molecule type" value="Genomic_DNA"/>
</dbReference>
<evidence type="ECO:0000256" key="7">
    <source>
        <dbReference type="SAM" id="Phobius"/>
    </source>
</evidence>
<dbReference type="SMART" id="SM00228">
    <property type="entry name" value="PDZ"/>
    <property type="match status" value="1"/>
</dbReference>
<feature type="transmembrane region" description="Helical" evidence="7">
    <location>
        <begin position="215"/>
        <end position="238"/>
    </location>
</feature>
<proteinExistence type="predicted"/>
<feature type="domain" description="PDZ" evidence="8">
    <location>
        <begin position="57"/>
        <end position="133"/>
    </location>
</feature>
<feature type="transmembrane region" description="Helical" evidence="7">
    <location>
        <begin position="259"/>
        <end position="284"/>
    </location>
</feature>
<reference evidence="10 11" key="3">
    <citation type="submission" date="2017-03" db="EMBL/GenBank/DDBJ databases">
        <authorList>
            <person name="Afonso C.L."/>
            <person name="Miller P.J."/>
            <person name="Scott M.A."/>
            <person name="Spackman E."/>
            <person name="Goraichik I."/>
            <person name="Dimitrov K.M."/>
            <person name="Suarez D.L."/>
            <person name="Swayne D.E."/>
        </authorList>
    </citation>
    <scope>NUCLEOTIDE SEQUENCE [LARGE SCALE GENOMIC DNA]</scope>
    <source>
        <strain evidence="10">PRJEB14757</strain>
    </source>
</reference>
<evidence type="ECO:0000256" key="6">
    <source>
        <dbReference type="SAM" id="MobiDB-lite"/>
    </source>
</evidence>
<feature type="transmembrane region" description="Helical" evidence="7">
    <location>
        <begin position="474"/>
        <end position="495"/>
    </location>
</feature>
<feature type="transmembrane region" description="Helical" evidence="7">
    <location>
        <begin position="422"/>
        <end position="439"/>
    </location>
</feature>
<dbReference type="InterPro" id="IPR004680">
    <property type="entry name" value="Cit_transptr-like_dom"/>
</dbReference>
<keyword evidence="2" id="KW-0813">Transport</keyword>
<feature type="transmembrane region" description="Helical" evidence="7">
    <location>
        <begin position="337"/>
        <end position="357"/>
    </location>
</feature>
<feature type="transmembrane region" description="Helical" evidence="7">
    <location>
        <begin position="21"/>
        <end position="41"/>
    </location>
</feature>
<protein>
    <submittedName>
        <fullName evidence="9">Putative transporter, magnetosome protein MamN</fullName>
    </submittedName>
</protein>
<dbReference type="SUPFAM" id="SSF50156">
    <property type="entry name" value="PDZ domain-like"/>
    <property type="match status" value="1"/>
</dbReference>
<keyword evidence="3 7" id="KW-0812">Transmembrane</keyword>
<dbReference type="InterPro" id="IPR036034">
    <property type="entry name" value="PDZ_sf"/>
</dbReference>
<comment type="subcellular location">
    <subcellularLocation>
        <location evidence="1">Membrane</location>
        <topology evidence="1">Multi-pass membrane protein</topology>
    </subcellularLocation>
</comment>
<dbReference type="PROSITE" id="PS50106">
    <property type="entry name" value="PDZ"/>
    <property type="match status" value="1"/>
</dbReference>
<feature type="region of interest" description="Disordered" evidence="6">
    <location>
        <begin position="370"/>
        <end position="401"/>
    </location>
</feature>
<gene>
    <name evidence="9" type="primary">mamN</name>
    <name evidence="9" type="ORF">DEMABW1_80077</name>
    <name evidence="10" type="ORF">MTBBW1_80077</name>
</gene>
<dbReference type="Gene3D" id="2.30.42.10">
    <property type="match status" value="1"/>
</dbReference>
<evidence type="ECO:0000256" key="2">
    <source>
        <dbReference type="ARBA" id="ARBA00022448"/>
    </source>
</evidence>
<evidence type="ECO:0000259" key="8">
    <source>
        <dbReference type="PROSITE" id="PS50106"/>
    </source>
</evidence>
<feature type="transmembrane region" description="Helical" evidence="7">
    <location>
        <begin position="515"/>
        <end position="538"/>
    </location>
</feature>
<dbReference type="AlphaFoldDB" id="L0R3W4"/>
<dbReference type="STRING" id="1246637.MTBBW1_80077"/>
<keyword evidence="11" id="KW-1185">Reference proteome</keyword>
<dbReference type="PANTHER" id="PTHR43568:SF1">
    <property type="entry name" value="P PROTEIN"/>
    <property type="match status" value="1"/>
</dbReference>
<keyword evidence="5 7" id="KW-0472">Membrane</keyword>
<organism evidence="9">
    <name type="scientific">Desulfamplus magnetovallimortis</name>
    <dbReference type="NCBI Taxonomy" id="1246637"/>
    <lineage>
        <taxon>Bacteria</taxon>
        <taxon>Pseudomonadati</taxon>
        <taxon>Thermodesulfobacteriota</taxon>
        <taxon>Desulfobacteria</taxon>
        <taxon>Desulfobacterales</taxon>
        <taxon>Desulfobacteraceae</taxon>
        <taxon>Desulfamplus</taxon>
    </lineage>
</organism>
<dbReference type="CDD" id="cd06779">
    <property type="entry name" value="cpPDZ_Deg_HtrA-like"/>
    <property type="match status" value="1"/>
</dbReference>
<reference evidence="9" key="2">
    <citation type="submission" date="2012-12" db="EMBL/GenBank/DDBJ databases">
        <title>Region harboring genes involved in magnetosome formation of Candidatus Desulfamplus magnetosmortis.</title>
        <authorList>
            <person name="Lefevre C.T."/>
            <person name="Bazylinski D.A."/>
        </authorList>
    </citation>
    <scope>NUCLEOTIDE SEQUENCE</scope>
    <source>
        <strain evidence="9">BW-1</strain>
    </source>
</reference>
<dbReference type="PANTHER" id="PTHR43568">
    <property type="entry name" value="P PROTEIN"/>
    <property type="match status" value="1"/>
</dbReference>
<sequence length="628" mass="68891">MIGFITERRMHAGTKKTTVDNTPLPVVLFVMLILFLIVWSFQGKKIENAVYGTPIYQGKAGAEILLTHSNAGESRLVVGDVIPGSPAQTAGIETGDIILGIDNRIISTPDMAFHILSQKKAGDIVTFTLLRAEQTQTIHIHIPGEIQRDKASGSKSMSTGGHIIAMAFLLKLTIVMFLFIHKNMELRMQTVLLFAAIVVAAGSFFGIYNPVDAFFAIRFNTISLLVGMYIISTILDYAGFFDSVAHRLYLFAGTDRTRIMILFCILTYIFSLFVNNLTTILVMIPMTLKLAARTGFDPRPIVIGEVIASNIGGASTMLGDFPNMLISSEANIGFNEFIIFMMPIGMVLFATLLVYLWRKLDLYENLTSTDKEKNKENESENCENTLEKSKLKSSTHARHTSIRQLERTPVLTLENRKTIRRALFILFHMILLFILSQRLSLNTSAIALTGGLSLFLFSGINKNEIIRKMSFRDALFFTGLFIVVGGLEASGLLQYVTRFITALSLGKPWLCCLLLMWSAAFITAFLSAGPATALFFPVVAGMVNAPPGHIIWWSLSLGVLAGSSATVMGATAGPVAATLVEEFASRYALQLKGGNTLKSGLFSKTGIPVAIIMLSISTIYILMLNAKL</sequence>
<feature type="transmembrane region" description="Helical" evidence="7">
    <location>
        <begin position="445"/>
        <end position="462"/>
    </location>
</feature>
<dbReference type="Pfam" id="PF13180">
    <property type="entry name" value="PDZ_2"/>
    <property type="match status" value="1"/>
</dbReference>
<dbReference type="OrthoDB" id="9765532at2"/>
<evidence type="ECO:0000313" key="10">
    <source>
        <dbReference type="EMBL" id="SLM32739.1"/>
    </source>
</evidence>
<feature type="transmembrane region" description="Helical" evidence="7">
    <location>
        <begin position="160"/>
        <end position="179"/>
    </location>
</feature>
<name>L0R3W4_9BACT</name>
<dbReference type="GO" id="GO:0016020">
    <property type="term" value="C:membrane"/>
    <property type="evidence" value="ECO:0007669"/>
    <property type="project" value="UniProtKB-SubCell"/>
</dbReference>
<dbReference type="InterPro" id="IPR001478">
    <property type="entry name" value="PDZ"/>
</dbReference>
<dbReference type="InterPro" id="IPR051475">
    <property type="entry name" value="Diverse_Ion_Transporter"/>
</dbReference>
<feature type="transmembrane region" description="Helical" evidence="7">
    <location>
        <begin position="550"/>
        <end position="572"/>
    </location>
</feature>
<dbReference type="Pfam" id="PF03600">
    <property type="entry name" value="CitMHS"/>
    <property type="match status" value="1"/>
</dbReference>
<feature type="transmembrane region" description="Helical" evidence="7">
    <location>
        <begin position="191"/>
        <end position="209"/>
    </location>
</feature>
<dbReference type="EMBL" id="FWEV01000325">
    <property type="protein sequence ID" value="SLM32739.1"/>
    <property type="molecule type" value="Genomic_DNA"/>
</dbReference>
<feature type="transmembrane region" description="Helical" evidence="7">
    <location>
        <begin position="607"/>
        <end position="626"/>
    </location>
</feature>
<dbReference type="Proteomes" id="UP000191931">
    <property type="component" value="Unassembled WGS sequence"/>
</dbReference>
<dbReference type="RefSeq" id="WP_080798227.1">
    <property type="nucleotide sequence ID" value="NZ_LT828540.1"/>
</dbReference>
<evidence type="ECO:0000256" key="1">
    <source>
        <dbReference type="ARBA" id="ARBA00004141"/>
    </source>
</evidence>
<evidence type="ECO:0000256" key="4">
    <source>
        <dbReference type="ARBA" id="ARBA00022989"/>
    </source>
</evidence>
<evidence type="ECO:0000313" key="11">
    <source>
        <dbReference type="Proteomes" id="UP000191931"/>
    </source>
</evidence>
<evidence type="ECO:0000313" key="9">
    <source>
        <dbReference type="EMBL" id="CCO06688.1"/>
    </source>
</evidence>
<evidence type="ECO:0000256" key="5">
    <source>
        <dbReference type="ARBA" id="ARBA00023136"/>
    </source>
</evidence>